<dbReference type="Proteomes" id="UP000285908">
    <property type="component" value="Unassembled WGS sequence"/>
</dbReference>
<name>A0A438AKT0_9RHOB</name>
<reference evidence="2 3" key="1">
    <citation type="submission" date="2018-11" db="EMBL/GenBank/DDBJ databases">
        <title>Mesobaculum littorinae gen. nov., sp. nov., isolated from Littorina scabra that represents a novel genus of the order Rhodobacteraceae.</title>
        <authorList>
            <person name="Li F."/>
        </authorList>
    </citation>
    <scope>NUCLEOTIDE SEQUENCE [LARGE SCALE GENOMIC DNA]</scope>
    <source>
        <strain evidence="2 3">M0103</strain>
    </source>
</reference>
<organism evidence="2 3">
    <name type="scientific">Mesobaculum littorinae</name>
    <dbReference type="NCBI Taxonomy" id="2486419"/>
    <lineage>
        <taxon>Bacteria</taxon>
        <taxon>Pseudomonadati</taxon>
        <taxon>Pseudomonadota</taxon>
        <taxon>Alphaproteobacteria</taxon>
        <taxon>Rhodobacterales</taxon>
        <taxon>Roseobacteraceae</taxon>
        <taxon>Mesobaculum</taxon>
    </lineage>
</organism>
<keyword evidence="3" id="KW-1185">Reference proteome</keyword>
<feature type="chain" id="PRO_5019520107" evidence="1">
    <location>
        <begin position="23"/>
        <end position="141"/>
    </location>
</feature>
<dbReference type="AlphaFoldDB" id="A0A438AKT0"/>
<dbReference type="EMBL" id="RQXX01000001">
    <property type="protein sequence ID" value="RVV99292.1"/>
    <property type="molecule type" value="Genomic_DNA"/>
</dbReference>
<proteinExistence type="predicted"/>
<feature type="signal peptide" evidence="1">
    <location>
        <begin position="1"/>
        <end position="22"/>
    </location>
</feature>
<dbReference type="OrthoDB" id="9810376at2"/>
<evidence type="ECO:0000313" key="2">
    <source>
        <dbReference type="EMBL" id="RVV99292.1"/>
    </source>
</evidence>
<accession>A0A438AKT0</accession>
<protein>
    <submittedName>
        <fullName evidence="2">DUF2155 domain-containing protein</fullName>
    </submittedName>
</protein>
<keyword evidence="1" id="KW-0732">Signal</keyword>
<evidence type="ECO:0000256" key="1">
    <source>
        <dbReference type="SAM" id="SignalP"/>
    </source>
</evidence>
<comment type="caution">
    <text evidence="2">The sequence shown here is derived from an EMBL/GenBank/DDBJ whole genome shotgun (WGS) entry which is preliminary data.</text>
</comment>
<dbReference type="InterPro" id="IPR019225">
    <property type="entry name" value="DUF2155"/>
</dbReference>
<sequence length="141" mass="15105">MVIRRTLAAGAVALLAVTPVRAQDEAPTTGFESETEAPAAEVERVSEASGAVLRGLDKLNGAIRDVELSRGETGEVGRLQVTLGDCRYPTENPSGDAYAYLVIREAGQDTPIFDGWMIASSPALNALEHARYDIWVIRCTS</sequence>
<dbReference type="Pfam" id="PF09923">
    <property type="entry name" value="DUF2155"/>
    <property type="match status" value="1"/>
</dbReference>
<gene>
    <name evidence="2" type="ORF">EKE94_00920</name>
</gene>
<dbReference type="RefSeq" id="WP_127904734.1">
    <property type="nucleotide sequence ID" value="NZ_RQXX01000001.1"/>
</dbReference>
<evidence type="ECO:0000313" key="3">
    <source>
        <dbReference type="Proteomes" id="UP000285908"/>
    </source>
</evidence>